<feature type="compositionally biased region" description="Basic and acidic residues" evidence="2">
    <location>
        <begin position="95"/>
        <end position="124"/>
    </location>
</feature>
<feature type="region of interest" description="Disordered" evidence="2">
    <location>
        <begin position="83"/>
        <end position="132"/>
    </location>
</feature>
<dbReference type="Proteomes" id="UP000016932">
    <property type="component" value="Unassembled WGS sequence"/>
</dbReference>
<evidence type="ECO:0000256" key="1">
    <source>
        <dbReference type="SAM" id="Coils"/>
    </source>
</evidence>
<keyword evidence="1" id="KW-0175">Coiled coil</keyword>
<dbReference type="AlphaFoldDB" id="M3BAA8"/>
<feature type="region of interest" description="Disordered" evidence="2">
    <location>
        <begin position="201"/>
        <end position="247"/>
    </location>
</feature>
<evidence type="ECO:0000313" key="4">
    <source>
        <dbReference type="Proteomes" id="UP000016932"/>
    </source>
</evidence>
<gene>
    <name evidence="3" type="ORF">MYCFIDRAFT_194318</name>
</gene>
<evidence type="ECO:0000313" key="3">
    <source>
        <dbReference type="EMBL" id="EME86188.1"/>
    </source>
</evidence>
<dbReference type="OrthoDB" id="10473055at2759"/>
<dbReference type="KEGG" id="pfj:MYCFIDRAFT_194318"/>
<dbReference type="GeneID" id="19335383"/>
<keyword evidence="4" id="KW-1185">Reference proteome</keyword>
<reference evidence="3 4" key="1">
    <citation type="journal article" date="2012" name="PLoS Pathog.">
        <title>Diverse lifestyles and strategies of plant pathogenesis encoded in the genomes of eighteen Dothideomycetes fungi.</title>
        <authorList>
            <person name="Ohm R.A."/>
            <person name="Feau N."/>
            <person name="Henrissat B."/>
            <person name="Schoch C.L."/>
            <person name="Horwitz B.A."/>
            <person name="Barry K.W."/>
            <person name="Condon B.J."/>
            <person name="Copeland A.C."/>
            <person name="Dhillon B."/>
            <person name="Glaser F."/>
            <person name="Hesse C.N."/>
            <person name="Kosti I."/>
            <person name="LaButti K."/>
            <person name="Lindquist E.A."/>
            <person name="Lucas S."/>
            <person name="Salamov A.A."/>
            <person name="Bradshaw R.E."/>
            <person name="Ciuffetti L."/>
            <person name="Hamelin R.C."/>
            <person name="Kema G.H.J."/>
            <person name="Lawrence C."/>
            <person name="Scott J.A."/>
            <person name="Spatafora J.W."/>
            <person name="Turgeon B.G."/>
            <person name="de Wit P.J.G.M."/>
            <person name="Zhong S."/>
            <person name="Goodwin S.B."/>
            <person name="Grigoriev I.V."/>
        </authorList>
    </citation>
    <scope>NUCLEOTIDE SEQUENCE [LARGE SCALE GENOMIC DNA]</scope>
    <source>
        <strain evidence="3 4">CIRAD86</strain>
    </source>
</reference>
<dbReference type="HOGENOM" id="CLU_837092_0_0_1"/>
<proteinExistence type="predicted"/>
<protein>
    <submittedName>
        <fullName evidence="3">Uncharacterized protein</fullName>
    </submittedName>
</protein>
<dbReference type="VEuPathDB" id="FungiDB:MYCFIDRAFT_194318"/>
<sequence>MPELSDLDGLLAQFKEQARETIRAEFRAETEVLRTKNRLLQDKIDEKDLLYQDAICEKDELAQQAQSQQLEITKLHARLKRESSLRSSRIGSTQEGKRGSFEGEMDQKAPSIKADRDLGEKRELAQQSLRDQNEAMAGSVTFGGFEILERPGTRFYREMFDGSTFNDEGAALRKLSMFFKPSKVKPEILRPHQWQLLGIETRTEEDKEEPDQDPIDSLSPEPQDLESPKTSSKLPKQPRVQRGYEQRVQARSTWLNKDASCAVKDKGLESDTRCPGLASVVPRKRDAEEFEIQDIRTSIQCSIGVVPSAFAAGAQVSAATNAVSVELARGPE</sequence>
<accession>M3BAA8</accession>
<organism evidence="3 4">
    <name type="scientific">Pseudocercospora fijiensis (strain CIRAD86)</name>
    <name type="common">Black leaf streak disease fungus</name>
    <name type="synonym">Mycosphaerella fijiensis</name>
    <dbReference type="NCBI Taxonomy" id="383855"/>
    <lineage>
        <taxon>Eukaryota</taxon>
        <taxon>Fungi</taxon>
        <taxon>Dikarya</taxon>
        <taxon>Ascomycota</taxon>
        <taxon>Pezizomycotina</taxon>
        <taxon>Dothideomycetes</taxon>
        <taxon>Dothideomycetidae</taxon>
        <taxon>Mycosphaerellales</taxon>
        <taxon>Mycosphaerellaceae</taxon>
        <taxon>Pseudocercospora</taxon>
    </lineage>
</organism>
<evidence type="ECO:0000256" key="2">
    <source>
        <dbReference type="SAM" id="MobiDB-lite"/>
    </source>
</evidence>
<dbReference type="EMBL" id="KB446556">
    <property type="protein sequence ID" value="EME86188.1"/>
    <property type="molecule type" value="Genomic_DNA"/>
</dbReference>
<dbReference type="RefSeq" id="XP_007923555.1">
    <property type="nucleotide sequence ID" value="XM_007925364.1"/>
</dbReference>
<name>M3BAA8_PSEFD</name>
<feature type="coiled-coil region" evidence="1">
    <location>
        <begin position="51"/>
        <end position="78"/>
    </location>
</feature>